<evidence type="ECO:0000256" key="1">
    <source>
        <dbReference type="SAM" id="MobiDB-lite"/>
    </source>
</evidence>
<protein>
    <submittedName>
        <fullName evidence="2">Uncharacterized protein</fullName>
    </submittedName>
</protein>
<gene>
    <name evidence="2" type="ORF">TSUD_226150</name>
</gene>
<evidence type="ECO:0000313" key="2">
    <source>
        <dbReference type="EMBL" id="GAU38195.1"/>
    </source>
</evidence>
<evidence type="ECO:0000313" key="3">
    <source>
        <dbReference type="Proteomes" id="UP000242715"/>
    </source>
</evidence>
<dbReference type="OrthoDB" id="75343at2759"/>
<organism evidence="2 3">
    <name type="scientific">Trifolium subterraneum</name>
    <name type="common">Subterranean clover</name>
    <dbReference type="NCBI Taxonomy" id="3900"/>
    <lineage>
        <taxon>Eukaryota</taxon>
        <taxon>Viridiplantae</taxon>
        <taxon>Streptophyta</taxon>
        <taxon>Embryophyta</taxon>
        <taxon>Tracheophyta</taxon>
        <taxon>Spermatophyta</taxon>
        <taxon>Magnoliopsida</taxon>
        <taxon>eudicotyledons</taxon>
        <taxon>Gunneridae</taxon>
        <taxon>Pentapetalae</taxon>
        <taxon>rosids</taxon>
        <taxon>fabids</taxon>
        <taxon>Fabales</taxon>
        <taxon>Fabaceae</taxon>
        <taxon>Papilionoideae</taxon>
        <taxon>50 kb inversion clade</taxon>
        <taxon>NPAAA clade</taxon>
        <taxon>Hologalegina</taxon>
        <taxon>IRL clade</taxon>
        <taxon>Trifolieae</taxon>
        <taxon>Trifolium</taxon>
    </lineage>
</organism>
<dbReference type="AlphaFoldDB" id="A0A2Z6NQP1"/>
<reference evidence="3" key="1">
    <citation type="journal article" date="2017" name="Front. Plant Sci.">
        <title>Climate Clever Clovers: New Paradigm to Reduce the Environmental Footprint of Ruminants by Breeding Low Methanogenic Forages Utilizing Haplotype Variation.</title>
        <authorList>
            <person name="Kaur P."/>
            <person name="Appels R."/>
            <person name="Bayer P.E."/>
            <person name="Keeble-Gagnere G."/>
            <person name="Wang J."/>
            <person name="Hirakawa H."/>
            <person name="Shirasawa K."/>
            <person name="Vercoe P."/>
            <person name="Stefanova K."/>
            <person name="Durmic Z."/>
            <person name="Nichols P."/>
            <person name="Revell C."/>
            <person name="Isobe S.N."/>
            <person name="Edwards D."/>
            <person name="Erskine W."/>
        </authorList>
    </citation>
    <scope>NUCLEOTIDE SEQUENCE [LARGE SCALE GENOMIC DNA]</scope>
    <source>
        <strain evidence="3">cv. Daliak</strain>
    </source>
</reference>
<feature type="region of interest" description="Disordered" evidence="1">
    <location>
        <begin position="1"/>
        <end position="22"/>
    </location>
</feature>
<dbReference type="EMBL" id="DF973706">
    <property type="protein sequence ID" value="GAU38195.1"/>
    <property type="molecule type" value="Genomic_DNA"/>
</dbReference>
<sequence>MADESGKAVSNDAFNSKEVEKPQIQPISLPTVEEICGEDIWNNWAVCSVVSGVMGGDLGIFKQSRWSEGVGLQPKHLLLRASYSQLLEFTAPTHHFI</sequence>
<keyword evidence="3" id="KW-1185">Reference proteome</keyword>
<dbReference type="Proteomes" id="UP000242715">
    <property type="component" value="Unassembled WGS sequence"/>
</dbReference>
<accession>A0A2Z6NQP1</accession>
<name>A0A2Z6NQP1_TRISU</name>
<proteinExistence type="predicted"/>